<evidence type="ECO:0000259" key="5">
    <source>
        <dbReference type="PROSITE" id="PS50977"/>
    </source>
</evidence>
<keyword evidence="7" id="KW-1185">Reference proteome</keyword>
<dbReference type="SUPFAM" id="SSF46689">
    <property type="entry name" value="Homeodomain-like"/>
    <property type="match status" value="1"/>
</dbReference>
<dbReference type="PANTHER" id="PTHR30055:SF234">
    <property type="entry name" value="HTH-TYPE TRANSCRIPTIONAL REGULATOR BETI"/>
    <property type="match status" value="1"/>
</dbReference>
<dbReference type="InterPro" id="IPR050109">
    <property type="entry name" value="HTH-type_TetR-like_transc_reg"/>
</dbReference>
<evidence type="ECO:0000256" key="4">
    <source>
        <dbReference type="PROSITE-ProRule" id="PRU00335"/>
    </source>
</evidence>
<dbReference type="InterPro" id="IPR049445">
    <property type="entry name" value="TetR_SbtR-like_C"/>
</dbReference>
<protein>
    <submittedName>
        <fullName evidence="6">TetR/AcrR family transcriptional regulator</fullName>
    </submittedName>
</protein>
<dbReference type="InterPro" id="IPR001647">
    <property type="entry name" value="HTH_TetR"/>
</dbReference>
<dbReference type="Proteomes" id="UP001165586">
    <property type="component" value="Unassembled WGS sequence"/>
</dbReference>
<evidence type="ECO:0000256" key="1">
    <source>
        <dbReference type="ARBA" id="ARBA00023015"/>
    </source>
</evidence>
<comment type="caution">
    <text evidence="6">The sequence shown here is derived from an EMBL/GenBank/DDBJ whole genome shotgun (WGS) entry which is preliminary data.</text>
</comment>
<reference evidence="6" key="1">
    <citation type="submission" date="2022-08" db="EMBL/GenBank/DDBJ databases">
        <authorList>
            <person name="Deng Y."/>
            <person name="Han X.-F."/>
            <person name="Zhang Y.-Q."/>
        </authorList>
    </citation>
    <scope>NUCLEOTIDE SEQUENCE</scope>
    <source>
        <strain evidence="6">CPCC 203386</strain>
    </source>
</reference>
<name>A0ABT2H455_9MICO</name>
<dbReference type="InterPro" id="IPR009057">
    <property type="entry name" value="Homeodomain-like_sf"/>
</dbReference>
<dbReference type="PANTHER" id="PTHR30055">
    <property type="entry name" value="HTH-TYPE TRANSCRIPTIONAL REGULATOR RUTR"/>
    <property type="match status" value="1"/>
</dbReference>
<evidence type="ECO:0000313" key="6">
    <source>
        <dbReference type="EMBL" id="MCS5734715.1"/>
    </source>
</evidence>
<gene>
    <name evidence="6" type="ORF">N1032_13305</name>
</gene>
<dbReference type="Pfam" id="PF21597">
    <property type="entry name" value="TetR_C_43"/>
    <property type="match status" value="1"/>
</dbReference>
<sequence length="197" mass="20813">MSEQRSDARRNRQRLVSAAAEAFATVGTEASVADIAERAGVGKGTVFRHFASKDELLGTIVGDVLDTLLRRGEDLTTAPDAAAALEAFMSETIELQAHDRAFCEVVAGTAVGDRRIRESIAALEDVVARLTARAQSQGALRPDVTGDDIVLLLSGIYQTAAPLSATRPELWRRYLALALDGLQTSAARTALPAAGAP</sequence>
<accession>A0ABT2H455</accession>
<dbReference type="Pfam" id="PF00440">
    <property type="entry name" value="TetR_N"/>
    <property type="match status" value="1"/>
</dbReference>
<proteinExistence type="predicted"/>
<keyword evidence="2 4" id="KW-0238">DNA-binding</keyword>
<dbReference type="RefSeq" id="WP_259539582.1">
    <property type="nucleotide sequence ID" value="NZ_JANLCJ010000004.1"/>
</dbReference>
<dbReference type="PRINTS" id="PR00455">
    <property type="entry name" value="HTHTETR"/>
</dbReference>
<feature type="domain" description="HTH tetR-type" evidence="5">
    <location>
        <begin position="9"/>
        <end position="68"/>
    </location>
</feature>
<dbReference type="PROSITE" id="PS50977">
    <property type="entry name" value="HTH_TETR_2"/>
    <property type="match status" value="1"/>
</dbReference>
<evidence type="ECO:0000256" key="2">
    <source>
        <dbReference type="ARBA" id="ARBA00023125"/>
    </source>
</evidence>
<dbReference type="EMBL" id="JANLCJ010000004">
    <property type="protein sequence ID" value="MCS5734715.1"/>
    <property type="molecule type" value="Genomic_DNA"/>
</dbReference>
<feature type="DNA-binding region" description="H-T-H motif" evidence="4">
    <location>
        <begin position="31"/>
        <end position="50"/>
    </location>
</feature>
<organism evidence="6 7">
    <name type="scientific">Herbiconiux daphne</name>
    <dbReference type="NCBI Taxonomy" id="2970914"/>
    <lineage>
        <taxon>Bacteria</taxon>
        <taxon>Bacillati</taxon>
        <taxon>Actinomycetota</taxon>
        <taxon>Actinomycetes</taxon>
        <taxon>Micrococcales</taxon>
        <taxon>Microbacteriaceae</taxon>
        <taxon>Herbiconiux</taxon>
    </lineage>
</organism>
<evidence type="ECO:0000313" key="7">
    <source>
        <dbReference type="Proteomes" id="UP001165586"/>
    </source>
</evidence>
<dbReference type="InterPro" id="IPR036271">
    <property type="entry name" value="Tet_transcr_reg_TetR-rel_C_sf"/>
</dbReference>
<keyword evidence="3" id="KW-0804">Transcription</keyword>
<dbReference type="Gene3D" id="1.10.357.10">
    <property type="entry name" value="Tetracycline Repressor, domain 2"/>
    <property type="match status" value="1"/>
</dbReference>
<evidence type="ECO:0000256" key="3">
    <source>
        <dbReference type="ARBA" id="ARBA00023163"/>
    </source>
</evidence>
<keyword evidence="1" id="KW-0805">Transcription regulation</keyword>
<dbReference type="SUPFAM" id="SSF48498">
    <property type="entry name" value="Tetracyclin repressor-like, C-terminal domain"/>
    <property type="match status" value="1"/>
</dbReference>